<keyword evidence="2" id="KW-1185">Reference proteome</keyword>
<evidence type="ECO:0000313" key="1">
    <source>
        <dbReference type="EMBL" id="KAJ0076269.1"/>
    </source>
</evidence>
<name>A0ACC0ZW15_9ROSI</name>
<accession>A0ACC0ZW15</accession>
<proteinExistence type="predicted"/>
<reference evidence="2" key="1">
    <citation type="journal article" date="2023" name="G3 (Bethesda)">
        <title>Genome assembly and association tests identify interacting loci associated with vigor, precocity, and sex in interspecific pistachio rootstocks.</title>
        <authorList>
            <person name="Palmer W."/>
            <person name="Jacygrad E."/>
            <person name="Sagayaradj S."/>
            <person name="Cavanaugh K."/>
            <person name="Han R."/>
            <person name="Bertier L."/>
            <person name="Beede B."/>
            <person name="Kafkas S."/>
            <person name="Golino D."/>
            <person name="Preece J."/>
            <person name="Michelmore R."/>
        </authorList>
    </citation>
    <scope>NUCLEOTIDE SEQUENCE [LARGE SCALE GENOMIC DNA]</scope>
</reference>
<gene>
    <name evidence="1" type="ORF">Patl1_34411</name>
</gene>
<organism evidence="1 2">
    <name type="scientific">Pistacia atlantica</name>
    <dbReference type="NCBI Taxonomy" id="434234"/>
    <lineage>
        <taxon>Eukaryota</taxon>
        <taxon>Viridiplantae</taxon>
        <taxon>Streptophyta</taxon>
        <taxon>Embryophyta</taxon>
        <taxon>Tracheophyta</taxon>
        <taxon>Spermatophyta</taxon>
        <taxon>Magnoliopsida</taxon>
        <taxon>eudicotyledons</taxon>
        <taxon>Gunneridae</taxon>
        <taxon>Pentapetalae</taxon>
        <taxon>rosids</taxon>
        <taxon>malvids</taxon>
        <taxon>Sapindales</taxon>
        <taxon>Anacardiaceae</taxon>
        <taxon>Pistacia</taxon>
    </lineage>
</organism>
<dbReference type="EMBL" id="CM047910">
    <property type="protein sequence ID" value="KAJ0076269.1"/>
    <property type="molecule type" value="Genomic_DNA"/>
</dbReference>
<evidence type="ECO:0000313" key="2">
    <source>
        <dbReference type="Proteomes" id="UP001164250"/>
    </source>
</evidence>
<comment type="caution">
    <text evidence="1">The sequence shown here is derived from an EMBL/GenBank/DDBJ whole genome shotgun (WGS) entry which is preliminary data.</text>
</comment>
<dbReference type="Proteomes" id="UP001164250">
    <property type="component" value="Chromosome 15"/>
</dbReference>
<protein>
    <submittedName>
        <fullName evidence="1">Uncharacterized protein</fullName>
    </submittedName>
</protein>
<sequence length="938" mass="108059">MDFLGPIMEILRPLWNCTSNRIAIICDLQEKLNSLRRKRDKLEEISKDVKSEVERAEQQHRKRTNQVQGWLKRVPSQLDKVDNILQRGEQEIEKKCFGTCCPRNCYSSYRLGKEVLEETKAVKRLLRKGKKFESSDDVSVNVPPLPVDEIPVDKTVGMDSILDEVWRCLDDRKVRIIGMYGTGGVGKTTLLQKLNNKFVDNTRDFDVVIWVTVSQDVNLNGIQEVIRHKLQIPDGTWETKTEEHSRTTEICRCLSEKKFVLLLDDLWQKLDLRRVGVPPTYHQNESKIVFTTRSKAVCVKMHTDVKFEVKCLSFEESFELFRQCVTEDVLNSHHQIPELAKTVAKECKGLPLALITIGSAMSERRTPEEWQYAISTLQSRPSEFMDVENRVLRVLRFSYDGLSDDKQKNCFLYCSMFPEDHMIRKDELIELWIAEGILHDHGLEDARKAGEYIIGSLKNACLLEEVGDSNDYVKMHDVLRDLALWLASLKENKIFVFENRESFIKHGIAAWKEAVRMSIWGRGIKLFPEAPSCPRLQTFLVRETKVRTFSSSFFQSMHAVKVLNLSKNLFLKTLPPRMSELTDMQYLNLSDTDIDELPIVAGSLTKLRFLLLDGTTKLEAISEGVISSLSSLQVFSRVPTRHRAVPFHSFWNTTLFQELECLEEIEEISVTLFTIDAVFQFKSSPKLQSCVKRLVILCGKKEEEELRSPSISSSVLSSDRFDNLHDLYIRNCLIKDLTCLRYATRLRFVLAENCPLLVEIIANEFSSSSKAPANMFKNLKQLNFRDLPLLKSICGAMGFPSLETIYVANCPSLRKLPLVTTKNNRLSIFGHQAWWDKLEWEHPDIKQHLASNFHLLYSHMPQTAPNSEKCEAKKDEVADDSDEPLDTYDAWTFLYDQHEPSYTYEATKFERAFFPSPSPSYYLGSLLTDENPNACRIM</sequence>